<dbReference type="CDD" id="cd00088">
    <property type="entry name" value="HPT"/>
    <property type="match status" value="1"/>
</dbReference>
<dbReference type="InterPro" id="IPR036641">
    <property type="entry name" value="HPT_dom_sf"/>
</dbReference>
<keyword evidence="4" id="KW-1185">Reference proteome</keyword>
<evidence type="ECO:0000259" key="2">
    <source>
        <dbReference type="PROSITE" id="PS50894"/>
    </source>
</evidence>
<dbReference type="PANTHER" id="PTHR43395:SF10">
    <property type="entry name" value="CHEMOTAXIS PROTEIN CHEA"/>
    <property type="match status" value="1"/>
</dbReference>
<name>A0A5C5ZGX7_9BACT</name>
<dbReference type="SUPFAM" id="SSF47226">
    <property type="entry name" value="Histidine-containing phosphotransfer domain, HPT domain"/>
    <property type="match status" value="1"/>
</dbReference>
<dbReference type="Gene3D" id="1.20.120.160">
    <property type="entry name" value="HPT domain"/>
    <property type="match status" value="1"/>
</dbReference>
<feature type="domain" description="HPt" evidence="2">
    <location>
        <begin position="1"/>
        <end position="105"/>
    </location>
</feature>
<dbReference type="InterPro" id="IPR008207">
    <property type="entry name" value="Sig_transdc_His_kin_Hpt_dom"/>
</dbReference>
<comment type="caution">
    <text evidence="3">The sequence shown here is derived from an EMBL/GenBank/DDBJ whole genome shotgun (WGS) entry which is preliminary data.</text>
</comment>
<evidence type="ECO:0000313" key="4">
    <source>
        <dbReference type="Proteomes" id="UP000315440"/>
    </source>
</evidence>
<dbReference type="OrthoDB" id="9803176at2"/>
<dbReference type="GO" id="GO:0000160">
    <property type="term" value="P:phosphorelay signal transduction system"/>
    <property type="evidence" value="ECO:0007669"/>
    <property type="project" value="InterPro"/>
</dbReference>
<protein>
    <submittedName>
        <fullName evidence="3">Chemotaxis protein CheA</fullName>
        <ecNumber evidence="3">2.7.13.3</ecNumber>
    </submittedName>
</protein>
<feature type="modified residue" description="Phosphohistidine" evidence="1">
    <location>
        <position position="48"/>
    </location>
</feature>
<gene>
    <name evidence="3" type="primary">cheA</name>
    <name evidence="3" type="ORF">Mal64_33010</name>
</gene>
<proteinExistence type="predicted"/>
<evidence type="ECO:0000256" key="1">
    <source>
        <dbReference type="PROSITE-ProRule" id="PRU00110"/>
    </source>
</evidence>
<keyword evidence="3" id="KW-0808">Transferase</keyword>
<dbReference type="PANTHER" id="PTHR43395">
    <property type="entry name" value="SENSOR HISTIDINE KINASE CHEA"/>
    <property type="match status" value="1"/>
</dbReference>
<organism evidence="3 4">
    <name type="scientific">Pseudobythopirellula maris</name>
    <dbReference type="NCBI Taxonomy" id="2527991"/>
    <lineage>
        <taxon>Bacteria</taxon>
        <taxon>Pseudomonadati</taxon>
        <taxon>Planctomycetota</taxon>
        <taxon>Planctomycetia</taxon>
        <taxon>Pirellulales</taxon>
        <taxon>Lacipirellulaceae</taxon>
        <taxon>Pseudobythopirellula</taxon>
    </lineage>
</organism>
<keyword evidence="1" id="KW-0597">Phosphoprotein</keyword>
<dbReference type="SMART" id="SM00073">
    <property type="entry name" value="HPT"/>
    <property type="match status" value="1"/>
</dbReference>
<dbReference type="PROSITE" id="PS50894">
    <property type="entry name" value="HPT"/>
    <property type="match status" value="1"/>
</dbReference>
<dbReference type="AlphaFoldDB" id="A0A5C5ZGX7"/>
<dbReference type="RefSeq" id="WP_146402248.1">
    <property type="nucleotide sequence ID" value="NZ_SJPQ01000004.1"/>
</dbReference>
<accession>A0A5C5ZGX7</accession>
<dbReference type="InterPro" id="IPR051315">
    <property type="entry name" value="Bact_Chemotaxis_CheA"/>
</dbReference>
<dbReference type="EC" id="2.7.13.3" evidence="3"/>
<dbReference type="Pfam" id="PF01627">
    <property type="entry name" value="Hpt"/>
    <property type="match status" value="1"/>
</dbReference>
<dbReference type="Proteomes" id="UP000315440">
    <property type="component" value="Unassembled WGS sequence"/>
</dbReference>
<sequence>MLATDLLDDFIDEANEQLSDVDNQFLHIEQTAPDVDVDLVNDLFRSFHSIKGAAGFMGFDTVNDLSSNLETVLIEMRNGEITPSAPIVDTMIKATDKLKGLIDNLAISNSIDVSDQINQLAAISAGRAAAPQGVATA</sequence>
<dbReference type="EMBL" id="SJPQ01000004">
    <property type="protein sequence ID" value="TWT86476.1"/>
    <property type="molecule type" value="Genomic_DNA"/>
</dbReference>
<evidence type="ECO:0000313" key="3">
    <source>
        <dbReference type="EMBL" id="TWT86476.1"/>
    </source>
</evidence>
<reference evidence="3 4" key="1">
    <citation type="submission" date="2019-02" db="EMBL/GenBank/DDBJ databases">
        <title>Deep-cultivation of Planctomycetes and their phenomic and genomic characterization uncovers novel biology.</title>
        <authorList>
            <person name="Wiegand S."/>
            <person name="Jogler M."/>
            <person name="Boedeker C."/>
            <person name="Pinto D."/>
            <person name="Vollmers J."/>
            <person name="Rivas-Marin E."/>
            <person name="Kohn T."/>
            <person name="Peeters S.H."/>
            <person name="Heuer A."/>
            <person name="Rast P."/>
            <person name="Oberbeckmann S."/>
            <person name="Bunk B."/>
            <person name="Jeske O."/>
            <person name="Meyerdierks A."/>
            <person name="Storesund J.E."/>
            <person name="Kallscheuer N."/>
            <person name="Luecker S."/>
            <person name="Lage O.M."/>
            <person name="Pohl T."/>
            <person name="Merkel B.J."/>
            <person name="Hornburger P."/>
            <person name="Mueller R.-W."/>
            <person name="Bruemmer F."/>
            <person name="Labrenz M."/>
            <person name="Spormann A.M."/>
            <person name="Op Den Camp H."/>
            <person name="Overmann J."/>
            <person name="Amann R."/>
            <person name="Jetten M.S.M."/>
            <person name="Mascher T."/>
            <person name="Medema M.H."/>
            <person name="Devos D.P."/>
            <person name="Kaster A.-K."/>
            <person name="Ovreas L."/>
            <person name="Rohde M."/>
            <person name="Galperin M.Y."/>
            <person name="Jogler C."/>
        </authorList>
    </citation>
    <scope>NUCLEOTIDE SEQUENCE [LARGE SCALE GENOMIC DNA]</scope>
    <source>
        <strain evidence="3 4">Mal64</strain>
    </source>
</reference>
<dbReference type="GO" id="GO:0004673">
    <property type="term" value="F:protein histidine kinase activity"/>
    <property type="evidence" value="ECO:0007669"/>
    <property type="project" value="UniProtKB-EC"/>
</dbReference>